<accession>A0A182FYP4</accession>
<dbReference type="AlphaFoldDB" id="A0A182FYP4"/>
<organism evidence="1 2">
    <name type="scientific">Anopheles albimanus</name>
    <name type="common">New world malaria mosquito</name>
    <dbReference type="NCBI Taxonomy" id="7167"/>
    <lineage>
        <taxon>Eukaryota</taxon>
        <taxon>Metazoa</taxon>
        <taxon>Ecdysozoa</taxon>
        <taxon>Arthropoda</taxon>
        <taxon>Hexapoda</taxon>
        <taxon>Insecta</taxon>
        <taxon>Pterygota</taxon>
        <taxon>Neoptera</taxon>
        <taxon>Endopterygota</taxon>
        <taxon>Diptera</taxon>
        <taxon>Nematocera</taxon>
        <taxon>Culicoidea</taxon>
        <taxon>Culicidae</taxon>
        <taxon>Anophelinae</taxon>
        <taxon>Anopheles</taxon>
    </lineage>
</organism>
<evidence type="ECO:0000313" key="1">
    <source>
        <dbReference type="EnsemblMetazoa" id="AALB014729-PA"/>
    </source>
</evidence>
<reference evidence="1" key="2">
    <citation type="submission" date="2022-08" db="UniProtKB">
        <authorList>
            <consortium name="EnsemblMetazoa"/>
        </authorList>
    </citation>
    <scope>IDENTIFICATION</scope>
    <source>
        <strain evidence="1">STECLA/ALBI9_A</strain>
    </source>
</reference>
<evidence type="ECO:0000313" key="2">
    <source>
        <dbReference type="Proteomes" id="UP000069272"/>
    </source>
</evidence>
<dbReference type="Proteomes" id="UP000069272">
    <property type="component" value="Chromosome 2L"/>
</dbReference>
<sequence>MEHLLKRTIQQRKCMESLKRTNKTALESENLMKNVSLLSGLLEQVSIRKLKCRRQQNVLPTATEKDVLNVNKLLELIHDSLKDYTKLETLTHDTGRGAKPFERQMIEIQQLIDLMSIEITKLKTVSDAIESIHTNYEAEIGRIMNEPDNEGDLSDTDK</sequence>
<proteinExistence type="predicted"/>
<keyword evidence="2" id="KW-1185">Reference proteome</keyword>
<reference evidence="1 2" key="1">
    <citation type="journal article" date="2017" name="G3 (Bethesda)">
        <title>The Physical Genome Mapping of Anopheles albimanus Corrected Scaffold Misassemblies and Identified Interarm Rearrangements in Genus Anopheles.</title>
        <authorList>
            <person name="Artemov G.N."/>
            <person name="Peery A.N."/>
            <person name="Jiang X."/>
            <person name="Tu Z."/>
            <person name="Stegniy V.N."/>
            <person name="Sharakhova M.V."/>
            <person name="Sharakhov I.V."/>
        </authorList>
    </citation>
    <scope>NUCLEOTIDE SEQUENCE [LARGE SCALE GENOMIC DNA]</scope>
    <source>
        <strain evidence="1 2">ALBI9_A</strain>
    </source>
</reference>
<dbReference type="VEuPathDB" id="VectorBase:AALB014729"/>
<protein>
    <submittedName>
        <fullName evidence="1">Uncharacterized protein</fullName>
    </submittedName>
</protein>
<name>A0A182FYP4_ANOAL</name>
<dbReference type="EnsemblMetazoa" id="AALB014729-RA">
    <property type="protein sequence ID" value="AALB014729-PA"/>
    <property type="gene ID" value="AALB014729"/>
</dbReference>